<evidence type="ECO:0000256" key="1">
    <source>
        <dbReference type="ARBA" id="ARBA00001962"/>
    </source>
</evidence>
<dbReference type="SUPFAM" id="SSF55961">
    <property type="entry name" value="Bet v1-like"/>
    <property type="match status" value="1"/>
</dbReference>
<accession>A0A3A1P2H3</accession>
<evidence type="ECO:0000256" key="2">
    <source>
        <dbReference type="ARBA" id="ARBA00022714"/>
    </source>
</evidence>
<sequence>MTMFQKARRAQAQSVRKRLVAHIAAGGTTDLASSEMRLPAHCYTDPARWAAERQTLFDGVPLIACLAQDIPHPGDRIVFEVADHEVLVLRDEKGQVRAFRNRCAHRAARLVGAGGDPDLRRGQRIVCPFHGWSYDLSGRLVNIPGRAGFDPETLENCRLSPVVAAEQDGVVFVRMRGNEPLDLPMHLGSFAPVLATLNLTAMVPVQASRLDARTNWKIAIDTYAESYHFGVLHARSIGNAYISNVAAFDDHGAHWVLTFAERALADLVGTSEQEWPEARHVGTYFIFPNTVLVAGDIGPSERFVRMFRIFPGDTPGEMVCLFSVYISGLSVENYKAKFGTIDDSKSDVTVEDYEVAEGIWSNLATKDEGPDLIVGRNEPAVQAFHRAVMDVVGLPI</sequence>
<evidence type="ECO:0000313" key="9">
    <source>
        <dbReference type="Proteomes" id="UP000265366"/>
    </source>
</evidence>
<dbReference type="Pfam" id="PF00848">
    <property type="entry name" value="Ring_hydroxyl_A"/>
    <property type="match status" value="1"/>
</dbReference>
<dbReference type="InterPro" id="IPR001663">
    <property type="entry name" value="Rng_hydr_dOase-A"/>
</dbReference>
<dbReference type="InterPro" id="IPR015879">
    <property type="entry name" value="Ring_hydroxy_dOase_asu_C_dom"/>
</dbReference>
<dbReference type="InterPro" id="IPR036922">
    <property type="entry name" value="Rieske_2Fe-2S_sf"/>
</dbReference>
<keyword evidence="2" id="KW-0001">2Fe-2S</keyword>
<reference evidence="8 9" key="1">
    <citation type="submission" date="2018-08" db="EMBL/GenBank/DDBJ databases">
        <title>Erythrobacter zhengii sp.nov., a bacterium isolated from deep-sea sediment.</title>
        <authorList>
            <person name="Fang C."/>
            <person name="Wu Y.-H."/>
            <person name="Sun C."/>
            <person name="Wang H."/>
            <person name="Cheng H."/>
            <person name="Meng F.-X."/>
            <person name="Wang C.-S."/>
            <person name="Xu X.-W."/>
        </authorList>
    </citation>
    <scope>NUCLEOTIDE SEQUENCE [LARGE SCALE GENOMIC DNA]</scope>
    <source>
        <strain evidence="8 9">CCTCC AB 2015396</strain>
    </source>
</reference>
<protein>
    <submittedName>
        <fullName evidence="8">Aromatic ring-hydroxylating dioxygenase subunit alpha</fullName>
    </submittedName>
</protein>
<dbReference type="GO" id="GO:0051537">
    <property type="term" value="F:2 iron, 2 sulfur cluster binding"/>
    <property type="evidence" value="ECO:0007669"/>
    <property type="project" value="UniProtKB-KW"/>
</dbReference>
<feature type="domain" description="Rieske" evidence="7">
    <location>
        <begin position="63"/>
        <end position="173"/>
    </location>
</feature>
<keyword evidence="5" id="KW-0408">Iron</keyword>
<evidence type="ECO:0000256" key="3">
    <source>
        <dbReference type="ARBA" id="ARBA00022723"/>
    </source>
</evidence>
<dbReference type="PROSITE" id="PS51296">
    <property type="entry name" value="RIESKE"/>
    <property type="match status" value="1"/>
</dbReference>
<dbReference type="Proteomes" id="UP000265366">
    <property type="component" value="Unassembled WGS sequence"/>
</dbReference>
<dbReference type="GO" id="GO:0005506">
    <property type="term" value="F:iron ion binding"/>
    <property type="evidence" value="ECO:0007669"/>
    <property type="project" value="InterPro"/>
</dbReference>
<keyword evidence="8" id="KW-0223">Dioxygenase</keyword>
<dbReference type="Gene3D" id="2.102.10.10">
    <property type="entry name" value="Rieske [2Fe-2S] iron-sulphur domain"/>
    <property type="match status" value="1"/>
</dbReference>
<organism evidence="8 9">
    <name type="scientific">Aurantiacibacter xanthus</name>
    <dbReference type="NCBI Taxonomy" id="1784712"/>
    <lineage>
        <taxon>Bacteria</taxon>
        <taxon>Pseudomonadati</taxon>
        <taxon>Pseudomonadota</taxon>
        <taxon>Alphaproteobacteria</taxon>
        <taxon>Sphingomonadales</taxon>
        <taxon>Erythrobacteraceae</taxon>
        <taxon>Aurantiacibacter</taxon>
    </lineage>
</organism>
<evidence type="ECO:0000256" key="4">
    <source>
        <dbReference type="ARBA" id="ARBA00023002"/>
    </source>
</evidence>
<dbReference type="SUPFAM" id="SSF50022">
    <property type="entry name" value="ISP domain"/>
    <property type="match status" value="1"/>
</dbReference>
<comment type="caution">
    <text evidence="8">The sequence shown here is derived from an EMBL/GenBank/DDBJ whole genome shotgun (WGS) entry which is preliminary data.</text>
</comment>
<dbReference type="EMBL" id="QXFM01000145">
    <property type="protein sequence ID" value="RIV79852.1"/>
    <property type="molecule type" value="Genomic_DNA"/>
</dbReference>
<dbReference type="AlphaFoldDB" id="A0A3A1P2H3"/>
<proteinExistence type="predicted"/>
<evidence type="ECO:0000256" key="6">
    <source>
        <dbReference type="ARBA" id="ARBA00023014"/>
    </source>
</evidence>
<evidence type="ECO:0000256" key="5">
    <source>
        <dbReference type="ARBA" id="ARBA00023004"/>
    </source>
</evidence>
<dbReference type="PANTHER" id="PTHR43756">
    <property type="entry name" value="CHOLINE MONOOXYGENASE, CHLOROPLASTIC"/>
    <property type="match status" value="1"/>
</dbReference>
<evidence type="ECO:0000313" key="8">
    <source>
        <dbReference type="EMBL" id="RIV79852.1"/>
    </source>
</evidence>
<keyword evidence="6" id="KW-0411">Iron-sulfur</keyword>
<gene>
    <name evidence="8" type="ORF">D2V17_20310</name>
</gene>
<dbReference type="CDD" id="cd03469">
    <property type="entry name" value="Rieske_RO_Alpha_N"/>
    <property type="match status" value="1"/>
</dbReference>
<dbReference type="GO" id="GO:0051213">
    <property type="term" value="F:dioxygenase activity"/>
    <property type="evidence" value="ECO:0007669"/>
    <property type="project" value="UniProtKB-KW"/>
</dbReference>
<dbReference type="RefSeq" id="WP_119594960.1">
    <property type="nucleotide sequence ID" value="NZ_QXFM01000145.1"/>
</dbReference>
<comment type="cofactor">
    <cofactor evidence="1">
        <name>Fe cation</name>
        <dbReference type="ChEBI" id="CHEBI:24875"/>
    </cofactor>
</comment>
<dbReference type="InterPro" id="IPR017941">
    <property type="entry name" value="Rieske_2Fe-2S"/>
</dbReference>
<keyword evidence="4" id="KW-0560">Oxidoreductase</keyword>
<dbReference type="OrthoDB" id="7456916at2"/>
<dbReference type="Pfam" id="PF00355">
    <property type="entry name" value="Rieske"/>
    <property type="match status" value="1"/>
</dbReference>
<keyword evidence="9" id="KW-1185">Reference proteome</keyword>
<evidence type="ECO:0000259" key="7">
    <source>
        <dbReference type="PROSITE" id="PS51296"/>
    </source>
</evidence>
<dbReference type="Gene3D" id="3.90.380.10">
    <property type="entry name" value="Naphthalene 1,2-dioxygenase Alpha Subunit, Chain A, domain 1"/>
    <property type="match status" value="1"/>
</dbReference>
<dbReference type="PANTHER" id="PTHR43756:SF5">
    <property type="entry name" value="CHOLINE MONOOXYGENASE, CHLOROPLASTIC"/>
    <property type="match status" value="1"/>
</dbReference>
<name>A0A3A1P2H3_9SPHN</name>
<keyword evidence="3" id="KW-0479">Metal-binding</keyword>